<gene>
    <name evidence="2" type="ORF">AWT59_2712</name>
</gene>
<keyword evidence="1" id="KW-0812">Transmembrane</keyword>
<keyword evidence="1" id="KW-1133">Transmembrane helix</keyword>
<sequence>MQLWIFVTTSDRPKRVLAICYSQTGQLARIAHQVLAPLRENPKVDVHLEVLRPVPAYPFPWPVFRFFDAFPEAAHLIAPKLEPLDLKGGEDFDLVILFYQVWFLAPSLPVTAFLKHPMAISLLKNKPVVTVIACRNMWLMAHQKMKCMLDGLGARLIDNVVLADRGNVFATLLTTPLWFLTGRQAGFLGLPPPGIAPPEILHAQRFGLALQNALANDAEKSAAPLLAGLKAVEADARLYFTEQAATRSFYFWGKLVRAAGEPGSWIRKPLLFLYVIFLVALIVTVIPANLALQALIRPLLGKQLARMKHDFELPSGSGDERMSNYVI</sequence>
<keyword evidence="1" id="KW-0472">Membrane</keyword>
<accession>A0A139BQC5</accession>
<dbReference type="Proteomes" id="UP000070578">
    <property type="component" value="Unassembled WGS sequence"/>
</dbReference>
<evidence type="ECO:0008006" key="4">
    <source>
        <dbReference type="Google" id="ProtNLM"/>
    </source>
</evidence>
<dbReference type="InterPro" id="IPR029039">
    <property type="entry name" value="Flavoprotein-like_sf"/>
</dbReference>
<name>A0A139BQC5_9PROT</name>
<dbReference type="Gene3D" id="3.40.50.360">
    <property type="match status" value="1"/>
</dbReference>
<organism evidence="2 3">
    <name type="scientific">Candidatus Gallionella acididurans</name>
    <dbReference type="NCBI Taxonomy" id="1796491"/>
    <lineage>
        <taxon>Bacteria</taxon>
        <taxon>Pseudomonadati</taxon>
        <taxon>Pseudomonadota</taxon>
        <taxon>Betaproteobacteria</taxon>
        <taxon>Nitrosomonadales</taxon>
        <taxon>Gallionellaceae</taxon>
        <taxon>Gallionella</taxon>
    </lineage>
</organism>
<comment type="caution">
    <text evidence="2">The sequence shown here is derived from an EMBL/GenBank/DDBJ whole genome shotgun (WGS) entry which is preliminary data.</text>
</comment>
<feature type="transmembrane region" description="Helical" evidence="1">
    <location>
        <begin position="271"/>
        <end position="296"/>
    </location>
</feature>
<dbReference type="EMBL" id="LSLI01000094">
    <property type="protein sequence ID" value="KXS31169.1"/>
    <property type="molecule type" value="Genomic_DNA"/>
</dbReference>
<proteinExistence type="predicted"/>
<dbReference type="SUPFAM" id="SSF52218">
    <property type="entry name" value="Flavoproteins"/>
    <property type="match status" value="1"/>
</dbReference>
<reference evidence="2 3" key="2">
    <citation type="submission" date="2016-03" db="EMBL/GenBank/DDBJ databases">
        <title>New uncultured bacterium of the family Gallionellaceae from acid mine drainage: description and reconstruction of genome based on metagenomic analysis of microbial community.</title>
        <authorList>
            <person name="Kadnikov V."/>
            <person name="Ivasenko D."/>
            <person name="Beletsky A."/>
            <person name="Mardanov A."/>
            <person name="Danilova E."/>
            <person name="Pimenov N."/>
            <person name="Karnachuk O."/>
            <person name="Ravin N."/>
        </authorList>
    </citation>
    <scope>NUCLEOTIDE SEQUENCE [LARGE SCALE GENOMIC DNA]</scope>
    <source>
        <strain evidence="2">ShG14-8</strain>
    </source>
</reference>
<reference evidence="2 3" key="1">
    <citation type="submission" date="2016-02" db="EMBL/GenBank/DDBJ databases">
        <authorList>
            <person name="Wen L."/>
            <person name="He K."/>
            <person name="Yang H."/>
        </authorList>
    </citation>
    <scope>NUCLEOTIDE SEQUENCE [LARGE SCALE GENOMIC DNA]</scope>
    <source>
        <strain evidence="2">ShG14-8</strain>
    </source>
</reference>
<evidence type="ECO:0000313" key="3">
    <source>
        <dbReference type="Proteomes" id="UP000070578"/>
    </source>
</evidence>
<evidence type="ECO:0000256" key="1">
    <source>
        <dbReference type="SAM" id="Phobius"/>
    </source>
</evidence>
<protein>
    <recommendedName>
        <fullName evidence="4">Dialkylrecorsinol condensing enzyme</fullName>
    </recommendedName>
</protein>
<dbReference type="PATRIC" id="fig|1796491.3.peg.2962"/>
<evidence type="ECO:0000313" key="2">
    <source>
        <dbReference type="EMBL" id="KXS31169.1"/>
    </source>
</evidence>
<dbReference type="AlphaFoldDB" id="A0A139BQC5"/>